<feature type="transmembrane region" description="Helical" evidence="9">
    <location>
        <begin position="166"/>
        <end position="187"/>
    </location>
</feature>
<keyword evidence="7 9" id="KW-0472">Membrane</keyword>
<keyword evidence="6 9" id="KW-0764">Sulfate transport</keyword>
<comment type="similarity">
    <text evidence="9">Belongs to the binding-protein-dependent transport system permease family. CysTW subfamily.</text>
</comment>
<reference evidence="11 12" key="2">
    <citation type="journal article" date="2016" name="Int. J. Syst. Evol. Microbiol.">
        <title>Bacillus gobiensis sp. nov., isolated from a soil sample.</title>
        <authorList>
            <person name="Liu B."/>
            <person name="Liu G.H."/>
            <person name="Cetin S."/>
            <person name="Schumann P."/>
            <person name="Pan Z.Z."/>
            <person name="Chen Q.Q."/>
        </authorList>
    </citation>
    <scope>NUCLEOTIDE SEQUENCE [LARGE SCALE GENOMIC DNA]</scope>
    <source>
        <strain evidence="11 12">FJAT-4402</strain>
    </source>
</reference>
<dbReference type="AlphaFoldDB" id="A0A0M4GCJ2"/>
<evidence type="ECO:0000256" key="1">
    <source>
        <dbReference type="ARBA" id="ARBA00004141"/>
    </source>
</evidence>
<dbReference type="STRING" id="1441095.AM592_20815"/>
<dbReference type="InterPro" id="IPR005667">
    <property type="entry name" value="Sulph_transpt2"/>
</dbReference>
<dbReference type="NCBIfam" id="TIGR02139">
    <property type="entry name" value="permease_CysT"/>
    <property type="match status" value="1"/>
</dbReference>
<comment type="function">
    <text evidence="8">Part of the ABC transporter complex CysAWTP (TC 3.A.1.6.1) involved in sulfate/thiosulfate import. Probably responsible for the translocation of the substrate across the membrane.</text>
</comment>
<name>A0A0M4GCJ2_9BACI</name>
<feature type="transmembrane region" description="Helical" evidence="9">
    <location>
        <begin position="117"/>
        <end position="137"/>
    </location>
</feature>
<evidence type="ECO:0000256" key="8">
    <source>
        <dbReference type="ARBA" id="ARBA00025323"/>
    </source>
</evidence>
<evidence type="ECO:0000256" key="5">
    <source>
        <dbReference type="ARBA" id="ARBA00022989"/>
    </source>
</evidence>
<dbReference type="PROSITE" id="PS50928">
    <property type="entry name" value="ABC_TM1"/>
    <property type="match status" value="1"/>
</dbReference>
<dbReference type="Proteomes" id="UP000067625">
    <property type="component" value="Chromosome"/>
</dbReference>
<evidence type="ECO:0000256" key="6">
    <source>
        <dbReference type="ARBA" id="ARBA00023032"/>
    </source>
</evidence>
<evidence type="ECO:0000313" key="11">
    <source>
        <dbReference type="EMBL" id="ALC83690.1"/>
    </source>
</evidence>
<comment type="caution">
    <text evidence="9">Lacks conserved residue(s) required for the propagation of feature annotation.</text>
</comment>
<evidence type="ECO:0000256" key="9">
    <source>
        <dbReference type="RuleBase" id="RU366001"/>
    </source>
</evidence>
<feature type="domain" description="ABC transmembrane type-1" evidence="10">
    <location>
        <begin position="44"/>
        <end position="244"/>
    </location>
</feature>
<dbReference type="GO" id="GO:0005886">
    <property type="term" value="C:plasma membrane"/>
    <property type="evidence" value="ECO:0007669"/>
    <property type="project" value="InterPro"/>
</dbReference>
<comment type="subcellular location">
    <subcellularLocation>
        <location evidence="1">Membrane</location>
        <topology evidence="1">Multi-pass membrane protein</topology>
    </subcellularLocation>
</comment>
<feature type="transmembrane region" description="Helical" evidence="9">
    <location>
        <begin position="46"/>
        <end position="70"/>
    </location>
</feature>
<keyword evidence="5 9" id="KW-1133">Transmembrane helix</keyword>
<keyword evidence="3 9" id="KW-0813">Transport</keyword>
<dbReference type="SUPFAM" id="SSF161098">
    <property type="entry name" value="MetI-like"/>
    <property type="match status" value="1"/>
</dbReference>
<keyword evidence="4 9" id="KW-0812">Transmembrane</keyword>
<dbReference type="Gene3D" id="1.10.3720.10">
    <property type="entry name" value="MetI-like"/>
    <property type="match status" value="1"/>
</dbReference>
<evidence type="ECO:0000259" key="10">
    <source>
        <dbReference type="PROSITE" id="PS50928"/>
    </source>
</evidence>
<evidence type="ECO:0000256" key="7">
    <source>
        <dbReference type="ARBA" id="ARBA00023136"/>
    </source>
</evidence>
<dbReference type="OrthoDB" id="9808619at2"/>
<accession>A0A0M4GCJ2</accession>
<dbReference type="PANTHER" id="PTHR30406">
    <property type="entry name" value="SULFATE TRANSPORT SYSTEM PERMEASE PROTEIN"/>
    <property type="match status" value="1"/>
</dbReference>
<protein>
    <recommendedName>
        <fullName evidence="9">Sulfate transport system permease protein CysT</fullName>
    </recommendedName>
</protein>
<dbReference type="InterPro" id="IPR035906">
    <property type="entry name" value="MetI-like_sf"/>
</dbReference>
<proteinExistence type="inferred from homology"/>
<dbReference type="InterPro" id="IPR011865">
    <property type="entry name" value="CysT_permease"/>
</dbReference>
<dbReference type="FunFam" id="1.10.3720.10:FF:000004">
    <property type="entry name" value="Sulfate transport system permease protein CysT"/>
    <property type="match status" value="1"/>
</dbReference>
<feature type="transmembrane region" description="Helical" evidence="9">
    <location>
        <begin position="7"/>
        <end position="26"/>
    </location>
</feature>
<dbReference type="CDD" id="cd06261">
    <property type="entry name" value="TM_PBP2"/>
    <property type="match status" value="1"/>
</dbReference>
<dbReference type="PANTHER" id="PTHR30406:SF8">
    <property type="entry name" value="SULFATE TRANSPORT SYSTEM PERMEASE PROTEIN CYST"/>
    <property type="match status" value="1"/>
</dbReference>
<sequence length="256" mass="27763">MGITLSYLSLIVIIPLSMIFVKTAALGPGELWEIIKDPRVLASLRLTVLTSLAAAVFNAIFGLLLAWVLTRYSFPGKKMIDGLIDLPFALPTAVAGIALTELYAPNGWIGQLFHTKVAFTPIGIIIALIFIGIPFVVRTVQPVIKSLDKEMEEASATLGASRGRTFISVIFPQLLPSLITGFSLAFARSLGEYGSVVFIAGNIPLKTEIAPLIIMSKLEQYDYNGAAAVACIMLVISFILLLLINLWQWKVSRNGL</sequence>
<comment type="function">
    <text evidence="9">Part of the ABC transporter complex (TC 3.A.1.6.1) involved in sulfate/thiosulfate import.</text>
</comment>
<dbReference type="EMBL" id="CP012600">
    <property type="protein sequence ID" value="ALC83690.1"/>
    <property type="molecule type" value="Genomic_DNA"/>
</dbReference>
<dbReference type="InterPro" id="IPR000515">
    <property type="entry name" value="MetI-like"/>
</dbReference>
<feature type="transmembrane region" description="Helical" evidence="9">
    <location>
        <begin position="82"/>
        <end position="105"/>
    </location>
</feature>
<evidence type="ECO:0000256" key="4">
    <source>
        <dbReference type="ARBA" id="ARBA00022692"/>
    </source>
</evidence>
<organism evidence="11 12">
    <name type="scientific">Bacillus gobiensis</name>
    <dbReference type="NCBI Taxonomy" id="1441095"/>
    <lineage>
        <taxon>Bacteria</taxon>
        <taxon>Bacillati</taxon>
        <taxon>Bacillota</taxon>
        <taxon>Bacilli</taxon>
        <taxon>Bacillales</taxon>
        <taxon>Bacillaceae</taxon>
        <taxon>Bacillus</taxon>
    </lineage>
</organism>
<evidence type="ECO:0000313" key="12">
    <source>
        <dbReference type="Proteomes" id="UP000067625"/>
    </source>
</evidence>
<evidence type="ECO:0000256" key="2">
    <source>
        <dbReference type="ARBA" id="ARBA00011779"/>
    </source>
</evidence>
<dbReference type="NCBIfam" id="TIGR00969">
    <property type="entry name" value="3a0106s02"/>
    <property type="match status" value="1"/>
</dbReference>
<evidence type="ECO:0000256" key="3">
    <source>
        <dbReference type="ARBA" id="ARBA00022448"/>
    </source>
</evidence>
<dbReference type="PATRIC" id="fig|1441095.3.peg.4608"/>
<dbReference type="GO" id="GO:0015419">
    <property type="term" value="F:ABC-type sulfate transporter activity"/>
    <property type="evidence" value="ECO:0007669"/>
    <property type="project" value="UniProtKB-UniRule"/>
</dbReference>
<keyword evidence="12" id="KW-1185">Reference proteome</keyword>
<gene>
    <name evidence="11" type="ORF">AM592_20815</name>
</gene>
<reference evidence="12" key="1">
    <citation type="submission" date="2015-08" db="EMBL/GenBank/DDBJ databases">
        <title>Genome sequencing project for genomic taxonomy and phylogenomics of Bacillus-like bacteria.</title>
        <authorList>
            <person name="Liu B."/>
            <person name="Wang J."/>
            <person name="Zhu Y."/>
            <person name="Liu G."/>
            <person name="Chen Q."/>
            <person name="Chen Z."/>
            <person name="Lan J."/>
            <person name="Che J."/>
            <person name="Ge C."/>
            <person name="Shi H."/>
            <person name="Pan Z."/>
            <person name="Liu X."/>
        </authorList>
    </citation>
    <scope>NUCLEOTIDE SEQUENCE [LARGE SCALE GENOMIC DNA]</scope>
    <source>
        <strain evidence="12">FJAT-4402</strain>
    </source>
</reference>
<comment type="subunit">
    <text evidence="2">The complex is composed of two ATP-binding proteins (CysA), two transmembrane proteins (CysT and CysW) and a solute-binding protein (CysP).</text>
</comment>
<dbReference type="Pfam" id="PF00528">
    <property type="entry name" value="BPD_transp_1"/>
    <property type="match status" value="1"/>
</dbReference>
<feature type="transmembrane region" description="Helical" evidence="9">
    <location>
        <begin position="226"/>
        <end position="247"/>
    </location>
</feature>